<feature type="region of interest" description="Disordered" evidence="6">
    <location>
        <begin position="621"/>
        <end position="648"/>
    </location>
</feature>
<dbReference type="EMBL" id="SWFS01000356">
    <property type="protein sequence ID" value="KAA8908886.1"/>
    <property type="molecule type" value="Genomic_DNA"/>
</dbReference>
<feature type="compositionally biased region" description="Basic and acidic residues" evidence="6">
    <location>
        <begin position="333"/>
        <end position="344"/>
    </location>
</feature>
<evidence type="ECO:0000313" key="8">
    <source>
        <dbReference type="Proteomes" id="UP000761534"/>
    </source>
</evidence>
<dbReference type="AlphaFoldDB" id="A0A642V1L9"/>
<feature type="compositionally biased region" description="Basic residues" evidence="6">
    <location>
        <begin position="311"/>
        <end position="324"/>
    </location>
</feature>
<dbReference type="Pfam" id="PF19252">
    <property type="entry name" value="HIND"/>
    <property type="match status" value="2"/>
</dbReference>
<keyword evidence="5" id="KW-0539">Nucleus</keyword>
<accession>A0A642V1L9</accession>
<dbReference type="Proteomes" id="UP000761534">
    <property type="component" value="Unassembled WGS sequence"/>
</dbReference>
<comment type="subcellular location">
    <subcellularLocation>
        <location evidence="1">Nucleus</location>
    </subcellularLocation>
</comment>
<keyword evidence="4" id="KW-0508">mRNA splicing</keyword>
<keyword evidence="3" id="KW-0507">mRNA processing</keyword>
<feature type="compositionally biased region" description="Polar residues" evidence="6">
    <location>
        <begin position="39"/>
        <end position="56"/>
    </location>
</feature>
<comment type="similarity">
    <text evidence="2">Belongs to the SNU66/SART1 family.</text>
</comment>
<evidence type="ECO:0000256" key="1">
    <source>
        <dbReference type="ARBA" id="ARBA00004123"/>
    </source>
</evidence>
<protein>
    <recommendedName>
        <fullName evidence="9">SART-1 protein</fullName>
    </recommendedName>
</protein>
<dbReference type="PANTHER" id="PTHR14152:SF5">
    <property type="entry name" value="U4_U6.U5 TRI-SNRNP-ASSOCIATED PROTEIN 1"/>
    <property type="match status" value="1"/>
</dbReference>
<dbReference type="PANTHER" id="PTHR14152">
    <property type="entry name" value="SQUAMOUS CELL CARCINOMA ANTIGEN RECOGNISED BY CYTOTOXIC T LYMPHOCYTES"/>
    <property type="match status" value="1"/>
</dbReference>
<feature type="region of interest" description="Disordered" evidence="6">
    <location>
        <begin position="416"/>
        <end position="474"/>
    </location>
</feature>
<feature type="region of interest" description="Disordered" evidence="6">
    <location>
        <begin position="495"/>
        <end position="519"/>
    </location>
</feature>
<dbReference type="VEuPathDB" id="FungiDB:TRICI_004699"/>
<feature type="compositionally biased region" description="Acidic residues" evidence="6">
    <location>
        <begin position="345"/>
        <end position="355"/>
    </location>
</feature>
<feature type="compositionally biased region" description="Polar residues" evidence="6">
    <location>
        <begin position="68"/>
        <end position="78"/>
    </location>
</feature>
<dbReference type="OrthoDB" id="5583at2759"/>
<dbReference type="GO" id="GO:0046540">
    <property type="term" value="C:U4/U6 x U5 tri-snRNP complex"/>
    <property type="evidence" value="ECO:0007669"/>
    <property type="project" value="InterPro"/>
</dbReference>
<dbReference type="InterPro" id="IPR045347">
    <property type="entry name" value="HIND"/>
</dbReference>
<dbReference type="InterPro" id="IPR005011">
    <property type="entry name" value="SNU66/SART1"/>
</dbReference>
<comment type="caution">
    <text evidence="7">The sequence shown here is derived from an EMBL/GenBank/DDBJ whole genome shotgun (WGS) entry which is preliminary data.</text>
</comment>
<feature type="region of interest" description="Disordered" evidence="6">
    <location>
        <begin position="26"/>
        <end position="171"/>
    </location>
</feature>
<name>A0A642V1L9_9ASCO</name>
<organism evidence="7 8">
    <name type="scientific">Trichomonascus ciferrii</name>
    <dbReference type="NCBI Taxonomy" id="44093"/>
    <lineage>
        <taxon>Eukaryota</taxon>
        <taxon>Fungi</taxon>
        <taxon>Dikarya</taxon>
        <taxon>Ascomycota</taxon>
        <taxon>Saccharomycotina</taxon>
        <taxon>Dipodascomycetes</taxon>
        <taxon>Dipodascales</taxon>
        <taxon>Trichomonascaceae</taxon>
        <taxon>Trichomonascus</taxon>
        <taxon>Trichomonascus ciferrii complex</taxon>
    </lineage>
</organism>
<proteinExistence type="inferred from homology"/>
<evidence type="ECO:0000313" key="7">
    <source>
        <dbReference type="EMBL" id="KAA8908886.1"/>
    </source>
</evidence>
<dbReference type="GO" id="GO:0000481">
    <property type="term" value="P:maturation of 5S rRNA"/>
    <property type="evidence" value="ECO:0007669"/>
    <property type="project" value="TreeGrafter"/>
</dbReference>
<feature type="compositionally biased region" description="Basic and acidic residues" evidence="6">
    <location>
        <begin position="81"/>
        <end position="114"/>
    </location>
</feature>
<keyword evidence="8" id="KW-1185">Reference proteome</keyword>
<evidence type="ECO:0000256" key="6">
    <source>
        <dbReference type="SAM" id="MobiDB-lite"/>
    </source>
</evidence>
<evidence type="ECO:0000256" key="2">
    <source>
        <dbReference type="ARBA" id="ARBA00006076"/>
    </source>
</evidence>
<feature type="region of interest" description="Disordered" evidence="6">
    <location>
        <begin position="216"/>
        <end position="357"/>
    </location>
</feature>
<gene>
    <name evidence="7" type="ORF">TRICI_004699</name>
</gene>
<feature type="compositionally biased region" description="Basic and acidic residues" evidence="6">
    <location>
        <begin position="270"/>
        <end position="282"/>
    </location>
</feature>
<sequence>MEDEHEISVEETNKIRASLGLPLIPVEPEKSSKVGGNDNAENTANESISLDQTNKIRASLGLKPIPADSSTLNSSATQDEAAAKNWREKYEQEQKIKKEKELRKKLEHAKDKVQRNAKLQGKSLGEDDSYGSTASFLKNLRAKKTNPTVSVPDEEQEEEPKDYSSKDLSGLKVGHKLDDIQDLTQDTVLTLKDSSVLDEEGGDELMSQALVEKEKLEENKKNRKGLQQYKGYDDDEFDGKPISVLSKYDEPDESENFFVLDGSSTISQRKIPEKKDQKRETSDNTIEESLDFAGIGIGNTLSSDYQDAKPVKFKKKKSSKKKRKRSEEEEPEETKGDVKMKNVNEEPEVEEEEDDAQLRAFLTISRRKAQKSDSRKRFRPEDLAEEIKNDALKEQTPVAEEGGMVIGDTSDFLSSLAHNALNDSPVAEQNQPTEENEGLKPSEAFTGDIDMQNTDSGPQISEERDAASLETENMSVAGGMANALKLLQSRGVLKKKDENDLYQEQERRKQKELVDRMQRERLKRDVERRKKRDEERLSGKFDGWSQKEREQYAMEQNRAWEIEDAQEMQRIFTDYKPNIDIRYSDDMGRELNTKEAYKHLCHQFHGKGPGKAKLEKQLQRMSEEREMEAASIFEADANKARPTSARLQ</sequence>
<evidence type="ECO:0000256" key="5">
    <source>
        <dbReference type="ARBA" id="ARBA00023242"/>
    </source>
</evidence>
<evidence type="ECO:0000256" key="3">
    <source>
        <dbReference type="ARBA" id="ARBA00022664"/>
    </source>
</evidence>
<dbReference type="Pfam" id="PF03343">
    <property type="entry name" value="SART-1"/>
    <property type="match status" value="1"/>
</dbReference>
<dbReference type="GO" id="GO:0045292">
    <property type="term" value="P:mRNA cis splicing, via spliceosome"/>
    <property type="evidence" value="ECO:0007669"/>
    <property type="project" value="TreeGrafter"/>
</dbReference>
<evidence type="ECO:0000256" key="4">
    <source>
        <dbReference type="ARBA" id="ARBA00023187"/>
    </source>
</evidence>
<reference evidence="7" key="1">
    <citation type="journal article" date="2019" name="G3 (Bethesda)">
        <title>Genome Assemblies of Two Rare Opportunistic Yeast Pathogens: Diutina rugosa (syn. Candida rugosa) and Trichomonascus ciferrii (syn. Candida ciferrii).</title>
        <authorList>
            <person name="Mixao V."/>
            <person name="Saus E."/>
            <person name="Hansen A.P."/>
            <person name="Lass-Florl C."/>
            <person name="Gabaldon T."/>
        </authorList>
    </citation>
    <scope>NUCLEOTIDE SEQUENCE</scope>
    <source>
        <strain evidence="7">CBS 4856</strain>
    </source>
</reference>
<evidence type="ECO:0008006" key="9">
    <source>
        <dbReference type="Google" id="ProtNLM"/>
    </source>
</evidence>